<comment type="caution">
    <text evidence="1">The sequence shown here is derived from an EMBL/GenBank/DDBJ whole genome shotgun (WGS) entry which is preliminary data.</text>
</comment>
<reference evidence="1 2" key="1">
    <citation type="journal article" date="2024" name="G3 (Bethesda)">
        <title>Genome assembly of Hibiscus sabdariffa L. provides insights into metabolisms of medicinal natural products.</title>
        <authorList>
            <person name="Kim T."/>
        </authorList>
    </citation>
    <scope>NUCLEOTIDE SEQUENCE [LARGE SCALE GENOMIC DNA]</scope>
    <source>
        <strain evidence="1">TK-2024</strain>
        <tissue evidence="1">Old leaves</tissue>
    </source>
</reference>
<organism evidence="1 2">
    <name type="scientific">Hibiscus sabdariffa</name>
    <name type="common">roselle</name>
    <dbReference type="NCBI Taxonomy" id="183260"/>
    <lineage>
        <taxon>Eukaryota</taxon>
        <taxon>Viridiplantae</taxon>
        <taxon>Streptophyta</taxon>
        <taxon>Embryophyta</taxon>
        <taxon>Tracheophyta</taxon>
        <taxon>Spermatophyta</taxon>
        <taxon>Magnoliopsida</taxon>
        <taxon>eudicotyledons</taxon>
        <taxon>Gunneridae</taxon>
        <taxon>Pentapetalae</taxon>
        <taxon>rosids</taxon>
        <taxon>malvids</taxon>
        <taxon>Malvales</taxon>
        <taxon>Malvaceae</taxon>
        <taxon>Malvoideae</taxon>
        <taxon>Hibiscus</taxon>
    </lineage>
</organism>
<name>A0ABR2EAT6_9ROSI</name>
<evidence type="ECO:0000313" key="1">
    <source>
        <dbReference type="EMBL" id="KAK8556513.1"/>
    </source>
</evidence>
<evidence type="ECO:0000313" key="2">
    <source>
        <dbReference type="Proteomes" id="UP001472677"/>
    </source>
</evidence>
<dbReference type="Proteomes" id="UP001472677">
    <property type="component" value="Unassembled WGS sequence"/>
</dbReference>
<proteinExistence type="predicted"/>
<keyword evidence="2" id="KW-1185">Reference proteome</keyword>
<protein>
    <submittedName>
        <fullName evidence="1">Uncharacterized protein</fullName>
    </submittedName>
</protein>
<sequence length="125" mass="14576">MFTSAREPDFLANNVHAKEVENSGYSFPETHDYRRKERKYASLFELQDKALSEIEKKRRDRALKKCKKTGKAKVNLEIVDYSPRKQILTRAARKTLAIGKRVGFQFIGNEEDVIEDLVELELQQD</sequence>
<dbReference type="EMBL" id="JBBPBM010000017">
    <property type="protein sequence ID" value="KAK8556513.1"/>
    <property type="molecule type" value="Genomic_DNA"/>
</dbReference>
<gene>
    <name evidence="1" type="ORF">V6N12_002912</name>
</gene>
<accession>A0ABR2EAT6</accession>